<comment type="caution">
    <text evidence="1">The sequence shown here is derived from an EMBL/GenBank/DDBJ whole genome shotgun (WGS) entry which is preliminary data.</text>
</comment>
<dbReference type="Proteomes" id="UP000826656">
    <property type="component" value="Unassembled WGS sequence"/>
</dbReference>
<evidence type="ECO:0000313" key="1">
    <source>
        <dbReference type="EMBL" id="KAH0774421.1"/>
    </source>
</evidence>
<accession>A0ABQ7W2A8</accession>
<name>A0ABQ7W2A8_SOLTU</name>
<reference evidence="1 2" key="1">
    <citation type="journal article" date="2021" name="bioRxiv">
        <title>Chromosome-scale and haplotype-resolved genome assembly of a tetraploid potato cultivar.</title>
        <authorList>
            <person name="Sun H."/>
            <person name="Jiao W.-B."/>
            <person name="Krause K."/>
            <person name="Campoy J.A."/>
            <person name="Goel M."/>
            <person name="Folz-Donahue K."/>
            <person name="Kukat C."/>
            <person name="Huettel B."/>
            <person name="Schneeberger K."/>
        </authorList>
    </citation>
    <scope>NUCLEOTIDE SEQUENCE [LARGE SCALE GENOMIC DNA]</scope>
    <source>
        <strain evidence="1">SolTubOtavaFocal</strain>
        <tissue evidence="1">Leaves</tissue>
    </source>
</reference>
<gene>
    <name evidence="1" type="ORF">KY290_011558</name>
</gene>
<evidence type="ECO:0000313" key="2">
    <source>
        <dbReference type="Proteomes" id="UP000826656"/>
    </source>
</evidence>
<protein>
    <submittedName>
        <fullName evidence="1">Uncharacterized protein</fullName>
    </submittedName>
</protein>
<dbReference type="EMBL" id="JAIVGD010000005">
    <property type="protein sequence ID" value="KAH0774421.1"/>
    <property type="molecule type" value="Genomic_DNA"/>
</dbReference>
<proteinExistence type="predicted"/>
<organism evidence="1 2">
    <name type="scientific">Solanum tuberosum</name>
    <name type="common">Potato</name>
    <dbReference type="NCBI Taxonomy" id="4113"/>
    <lineage>
        <taxon>Eukaryota</taxon>
        <taxon>Viridiplantae</taxon>
        <taxon>Streptophyta</taxon>
        <taxon>Embryophyta</taxon>
        <taxon>Tracheophyta</taxon>
        <taxon>Spermatophyta</taxon>
        <taxon>Magnoliopsida</taxon>
        <taxon>eudicotyledons</taxon>
        <taxon>Gunneridae</taxon>
        <taxon>Pentapetalae</taxon>
        <taxon>asterids</taxon>
        <taxon>lamiids</taxon>
        <taxon>Solanales</taxon>
        <taxon>Solanaceae</taxon>
        <taxon>Solanoideae</taxon>
        <taxon>Solaneae</taxon>
        <taxon>Solanum</taxon>
    </lineage>
</organism>
<sequence>MKIGSALMKRRKNQLILNLRMKCSRQSVTEENVASRMRQAHPPLELSLSIARGHNARVSHCLSMPTLHETSMMQFSDSWLLKFC</sequence>
<keyword evidence="2" id="KW-1185">Reference proteome</keyword>